<name>A0A2H1L566_9MICO</name>
<keyword evidence="5" id="KW-0460">Magnesium</keyword>
<accession>A0A2H1L566</accession>
<protein>
    <submittedName>
        <fullName evidence="9">NUDIX domain-containing protein</fullName>
    </submittedName>
</protein>
<dbReference type="EMBL" id="FXZM01000007">
    <property type="protein sequence ID" value="SMY12032.1"/>
    <property type="molecule type" value="Genomic_DNA"/>
</dbReference>
<dbReference type="PANTHER" id="PTHR12318">
    <property type="entry name" value="TESTOSTERONE-REGULATED PROTEIN RP2"/>
    <property type="match status" value="1"/>
</dbReference>
<keyword evidence="6" id="KW-0464">Manganese</keyword>
<dbReference type="InterPro" id="IPR000086">
    <property type="entry name" value="NUDIX_hydrolase_dom"/>
</dbReference>
<comment type="cofactor">
    <cofactor evidence="2">
        <name>Mg(2+)</name>
        <dbReference type="ChEBI" id="CHEBI:18420"/>
    </cofactor>
</comment>
<dbReference type="PANTHER" id="PTHR12318:SF0">
    <property type="entry name" value="ACYL-COENZYME A DIPHOSPHATASE NUDT19"/>
    <property type="match status" value="1"/>
</dbReference>
<feature type="compositionally biased region" description="Polar residues" evidence="7">
    <location>
        <begin position="76"/>
        <end position="89"/>
    </location>
</feature>
<dbReference type="PROSITE" id="PS51462">
    <property type="entry name" value="NUDIX"/>
    <property type="match status" value="1"/>
</dbReference>
<evidence type="ECO:0000256" key="5">
    <source>
        <dbReference type="ARBA" id="ARBA00022842"/>
    </source>
</evidence>
<dbReference type="InterPro" id="IPR015797">
    <property type="entry name" value="NUDIX_hydrolase-like_dom_sf"/>
</dbReference>
<dbReference type="CDD" id="cd18870">
    <property type="entry name" value="NUDIX_AcylCoAdiphos_Nudt19"/>
    <property type="match status" value="1"/>
</dbReference>
<feature type="domain" description="Nudix hydrolase" evidence="8">
    <location>
        <begin position="91"/>
        <end position="285"/>
    </location>
</feature>
<evidence type="ECO:0000256" key="7">
    <source>
        <dbReference type="SAM" id="MobiDB-lite"/>
    </source>
</evidence>
<sequence>MSSESAPTNGFNLAALVHGDDRADLSAPADHDKLRADAQAASNGDGHDTDGTSGGAVKTHAEASGRVGTDAEGRPTHSSTGAPLDYSQSVPVRPATSVIMLRETASAGLEVFVQHRVTTMDFAAGVVVFPGGRVDPEDVKLSDGLRLDEELLASQLRAWGQTDASTVGLGDSLVAPDTQPAPGDASDTQATQGVRTLLACAIREVEEETGQRIDPALLHPWANLVTPPGRTKRFDTYFFLAAGEELVELTHQTTEATNSEWLGVDALLTGETEGRYRLMRPTLALLTELQSLGSLDAVLAHAADGSRTIESIRPVIRGVH</sequence>
<evidence type="ECO:0000256" key="3">
    <source>
        <dbReference type="ARBA" id="ARBA00022723"/>
    </source>
</evidence>
<evidence type="ECO:0000259" key="8">
    <source>
        <dbReference type="PROSITE" id="PS51462"/>
    </source>
</evidence>
<evidence type="ECO:0000256" key="6">
    <source>
        <dbReference type="ARBA" id="ARBA00023211"/>
    </source>
</evidence>
<organism evidence="9 10">
    <name type="scientific">Brevibacterium jeotgali</name>
    <dbReference type="NCBI Taxonomy" id="1262550"/>
    <lineage>
        <taxon>Bacteria</taxon>
        <taxon>Bacillati</taxon>
        <taxon>Actinomycetota</taxon>
        <taxon>Actinomycetes</taxon>
        <taxon>Micrococcales</taxon>
        <taxon>Brevibacteriaceae</taxon>
        <taxon>Brevibacterium</taxon>
    </lineage>
</organism>
<keyword evidence="3" id="KW-0479">Metal-binding</keyword>
<gene>
    <name evidence="9" type="ORF">BJEO58_01626</name>
</gene>
<evidence type="ECO:0000256" key="1">
    <source>
        <dbReference type="ARBA" id="ARBA00001936"/>
    </source>
</evidence>
<keyword evidence="4" id="KW-0378">Hydrolase</keyword>
<evidence type="ECO:0000256" key="4">
    <source>
        <dbReference type="ARBA" id="ARBA00022801"/>
    </source>
</evidence>
<proteinExistence type="predicted"/>
<feature type="compositionally biased region" description="Basic and acidic residues" evidence="7">
    <location>
        <begin position="59"/>
        <end position="75"/>
    </location>
</feature>
<feature type="compositionally biased region" description="Basic and acidic residues" evidence="7">
    <location>
        <begin position="22"/>
        <end position="36"/>
    </location>
</feature>
<dbReference type="GO" id="GO:0016818">
    <property type="term" value="F:hydrolase activity, acting on acid anhydrides, in phosphorus-containing anhydrides"/>
    <property type="evidence" value="ECO:0007669"/>
    <property type="project" value="InterPro"/>
</dbReference>
<dbReference type="Proteomes" id="UP000234462">
    <property type="component" value="Unassembled WGS sequence"/>
</dbReference>
<dbReference type="SUPFAM" id="SSF55811">
    <property type="entry name" value="Nudix"/>
    <property type="match status" value="1"/>
</dbReference>
<evidence type="ECO:0000313" key="9">
    <source>
        <dbReference type="EMBL" id="SMY12032.1"/>
    </source>
</evidence>
<dbReference type="GO" id="GO:0046872">
    <property type="term" value="F:metal ion binding"/>
    <property type="evidence" value="ECO:0007669"/>
    <property type="project" value="UniProtKB-KW"/>
</dbReference>
<feature type="region of interest" description="Disordered" evidence="7">
    <location>
        <begin position="22"/>
        <end position="89"/>
    </location>
</feature>
<keyword evidence="10" id="KW-1185">Reference proteome</keyword>
<evidence type="ECO:0000313" key="10">
    <source>
        <dbReference type="Proteomes" id="UP000234462"/>
    </source>
</evidence>
<reference evidence="10" key="1">
    <citation type="submission" date="2017-03" db="EMBL/GenBank/DDBJ databases">
        <authorList>
            <person name="Monnet C."/>
        </authorList>
    </citation>
    <scope>NUCLEOTIDE SEQUENCE [LARGE SCALE GENOMIC DNA]</scope>
    <source>
        <strain evidence="10">SJ5-8</strain>
    </source>
</reference>
<dbReference type="AlphaFoldDB" id="A0A2H1L566"/>
<comment type="cofactor">
    <cofactor evidence="1">
        <name>Mn(2+)</name>
        <dbReference type="ChEBI" id="CHEBI:29035"/>
    </cofactor>
</comment>
<evidence type="ECO:0000256" key="2">
    <source>
        <dbReference type="ARBA" id="ARBA00001946"/>
    </source>
</evidence>
<dbReference type="Gene3D" id="3.90.79.10">
    <property type="entry name" value="Nucleoside Triphosphate Pyrophosphohydrolase"/>
    <property type="match status" value="2"/>
</dbReference>
<dbReference type="RefSeq" id="WP_246076114.1">
    <property type="nucleotide sequence ID" value="NZ_FXZM01000007.1"/>
</dbReference>
<dbReference type="Pfam" id="PF00293">
    <property type="entry name" value="NUDIX"/>
    <property type="match status" value="1"/>
</dbReference>
<dbReference type="InterPro" id="IPR039121">
    <property type="entry name" value="NUDT19"/>
</dbReference>